<comment type="subcellular location">
    <subcellularLocation>
        <location evidence="1">Membrane</location>
        <topology evidence="1">Multi-pass membrane protein</topology>
    </subcellularLocation>
</comment>
<dbReference type="Gene3D" id="1.20.1740.10">
    <property type="entry name" value="Amino acid/polyamine transporter I"/>
    <property type="match status" value="1"/>
</dbReference>
<evidence type="ECO:0000313" key="7">
    <source>
        <dbReference type="Proteomes" id="UP000001349"/>
    </source>
</evidence>
<dbReference type="EMBL" id="CP001348">
    <property type="protein sequence ID" value="ACL75078.1"/>
    <property type="molecule type" value="Genomic_DNA"/>
</dbReference>
<feature type="transmembrane region" description="Helical" evidence="5">
    <location>
        <begin position="410"/>
        <end position="429"/>
    </location>
</feature>
<feature type="transmembrane region" description="Helical" evidence="5">
    <location>
        <begin position="64"/>
        <end position="82"/>
    </location>
</feature>
<keyword evidence="2 5" id="KW-0812">Transmembrane</keyword>
<feature type="transmembrane region" description="Helical" evidence="5">
    <location>
        <begin position="435"/>
        <end position="453"/>
    </location>
</feature>
<dbReference type="GO" id="GO:0022857">
    <property type="term" value="F:transmembrane transporter activity"/>
    <property type="evidence" value="ECO:0007669"/>
    <property type="project" value="InterPro"/>
</dbReference>
<feature type="transmembrane region" description="Helical" evidence="5">
    <location>
        <begin position="25"/>
        <end position="44"/>
    </location>
</feature>
<feature type="transmembrane region" description="Helical" evidence="5">
    <location>
        <begin position="376"/>
        <end position="398"/>
    </location>
</feature>
<dbReference type="RefSeq" id="WP_015924246.1">
    <property type="nucleotide sequence ID" value="NC_011898.1"/>
</dbReference>
<proteinExistence type="predicted"/>
<reference evidence="6 7" key="1">
    <citation type="submission" date="2009-01" db="EMBL/GenBank/DDBJ databases">
        <title>Complete sequence of Clostridium cellulolyticum H10.</title>
        <authorList>
            <consortium name="US DOE Joint Genome Institute"/>
            <person name="Lucas S."/>
            <person name="Copeland A."/>
            <person name="Lapidus A."/>
            <person name="Glavina del Rio T."/>
            <person name="Dalin E."/>
            <person name="Tice H."/>
            <person name="Bruce D."/>
            <person name="Goodwin L."/>
            <person name="Pitluck S."/>
            <person name="Chertkov O."/>
            <person name="Saunders E."/>
            <person name="Brettin T."/>
            <person name="Detter J.C."/>
            <person name="Han C."/>
            <person name="Larimer F."/>
            <person name="Land M."/>
            <person name="Hauser L."/>
            <person name="Kyrpides N."/>
            <person name="Ivanova N."/>
            <person name="Zhou J."/>
            <person name="Richardson P."/>
        </authorList>
    </citation>
    <scope>NUCLEOTIDE SEQUENCE [LARGE SCALE GENOMIC DNA]</scope>
    <source>
        <strain evidence="7">ATCC 35319 / DSM 5812 / JCM 6584 / H10</strain>
    </source>
</reference>
<evidence type="ECO:0000256" key="1">
    <source>
        <dbReference type="ARBA" id="ARBA00004141"/>
    </source>
</evidence>
<evidence type="ECO:0000256" key="4">
    <source>
        <dbReference type="ARBA" id="ARBA00023136"/>
    </source>
</evidence>
<keyword evidence="7" id="KW-1185">Reference proteome</keyword>
<protein>
    <submittedName>
        <fullName evidence="6">Amino acid transporter-like protein</fullName>
    </submittedName>
</protein>
<evidence type="ECO:0000256" key="3">
    <source>
        <dbReference type="ARBA" id="ARBA00022989"/>
    </source>
</evidence>
<feature type="transmembrane region" description="Helical" evidence="5">
    <location>
        <begin position="144"/>
        <end position="161"/>
    </location>
</feature>
<keyword evidence="4 5" id="KW-0472">Membrane</keyword>
<dbReference type="AlphaFoldDB" id="B8I7S1"/>
<feature type="transmembrane region" description="Helical" evidence="5">
    <location>
        <begin position="173"/>
        <end position="191"/>
    </location>
</feature>
<dbReference type="STRING" id="394503.Ccel_0699"/>
<evidence type="ECO:0000256" key="2">
    <source>
        <dbReference type="ARBA" id="ARBA00022692"/>
    </source>
</evidence>
<evidence type="ECO:0000256" key="5">
    <source>
        <dbReference type="SAM" id="Phobius"/>
    </source>
</evidence>
<gene>
    <name evidence="6" type="ordered locus">Ccel_0699</name>
</gene>
<dbReference type="Proteomes" id="UP000001349">
    <property type="component" value="Chromosome"/>
</dbReference>
<dbReference type="Pfam" id="PF13520">
    <property type="entry name" value="AA_permease_2"/>
    <property type="match status" value="1"/>
</dbReference>
<dbReference type="InterPro" id="IPR002293">
    <property type="entry name" value="AA/rel_permease1"/>
</dbReference>
<dbReference type="HOGENOM" id="CLU_017999_1_1_9"/>
<evidence type="ECO:0000313" key="6">
    <source>
        <dbReference type="EMBL" id="ACL75078.1"/>
    </source>
</evidence>
<sequence length="627" mass="69516">MFKKIRRILVGKPLKNEALQDQKMGVLWGLPILSSDAISSVAYAGQEVLMVLIPAVGILAFRQLSYISIAIICLLMILMLSYRQVIDSYPNGGGAYVVAKENLGVLAGVTAGAALSVDYVMTVAVSISSGVEQFTTAFKVFKPYSVVIAVTMVILLMIGNLRGIRESSRMFGIPAYAFIIGMVVMIVAGFAKVSGGYVPPPAQNMPDVVKPLTLMLVLTAFSNGCAALTGVEAVSNAVPNFKSPSTKYAKRVLFLLSMVILVLFGGSSIIANIYHVNPSNGNAMLIMIAGEIFHNTKFDFMFYYITATTFIILVFAANTAYSGFPMLISIMAKEGYAPKQLSMRGDRLSYDNGIILLSVLASILMIVFKADVSKLIGLYAIGVFISFTLSQTGMFIKWRNNKGKGWMHRAIINGTGAVVSGIVVVIIAITKFKEGAWLVVILIPILILLIFKVKKHYEAVMRQLRLKPEEIANFDINKAVYRNRVIVPIESVNRSSLRALRYAKTISDNITAFSVVIDEADAKKIKEKYNSLNMDDIPLVVKYSPFRKVVEPMLKFIESAEYDYQNGDMITVILPQFAVKKWWHKFLHNNTRYSVEKELLKHKHIVVSVMPLQLRDDDFVLNNHKYD</sequence>
<organism evidence="6 7">
    <name type="scientific">Ruminiclostridium cellulolyticum (strain ATCC 35319 / DSM 5812 / JCM 6584 / H10)</name>
    <name type="common">Clostridium cellulolyticum</name>
    <dbReference type="NCBI Taxonomy" id="394503"/>
    <lineage>
        <taxon>Bacteria</taxon>
        <taxon>Bacillati</taxon>
        <taxon>Bacillota</taxon>
        <taxon>Clostridia</taxon>
        <taxon>Eubacteriales</taxon>
        <taxon>Oscillospiraceae</taxon>
        <taxon>Ruminiclostridium</taxon>
    </lineage>
</organism>
<dbReference type="OrthoDB" id="9759676at2"/>
<feature type="transmembrane region" description="Helical" evidence="5">
    <location>
        <begin position="349"/>
        <end position="370"/>
    </location>
</feature>
<feature type="transmembrane region" description="Helical" evidence="5">
    <location>
        <begin position="211"/>
        <end position="231"/>
    </location>
</feature>
<dbReference type="KEGG" id="cce:Ccel_0699"/>
<feature type="transmembrane region" description="Helical" evidence="5">
    <location>
        <begin position="103"/>
        <end position="124"/>
    </location>
</feature>
<dbReference type="eggNOG" id="COG0531">
    <property type="taxonomic scope" value="Bacteria"/>
</dbReference>
<feature type="transmembrane region" description="Helical" evidence="5">
    <location>
        <begin position="252"/>
        <end position="274"/>
    </location>
</feature>
<dbReference type="PANTHER" id="PTHR47704:SF1">
    <property type="entry name" value="POTASSIUM TRANSPORTER KIMA"/>
    <property type="match status" value="1"/>
</dbReference>
<dbReference type="PANTHER" id="PTHR47704">
    <property type="entry name" value="POTASSIUM TRANSPORTER KIMA"/>
    <property type="match status" value="1"/>
</dbReference>
<feature type="transmembrane region" description="Helical" evidence="5">
    <location>
        <begin position="301"/>
        <end position="328"/>
    </location>
</feature>
<name>B8I7S1_RUMCH</name>
<accession>B8I7S1</accession>
<dbReference type="InterPro" id="IPR053153">
    <property type="entry name" value="APC_K+_Transporter"/>
</dbReference>
<dbReference type="GO" id="GO:0016020">
    <property type="term" value="C:membrane"/>
    <property type="evidence" value="ECO:0007669"/>
    <property type="project" value="UniProtKB-SubCell"/>
</dbReference>
<keyword evidence="3 5" id="KW-1133">Transmembrane helix</keyword>